<dbReference type="Gene3D" id="3.40.50.720">
    <property type="entry name" value="NAD(P)-binding Rossmann-like Domain"/>
    <property type="match status" value="1"/>
</dbReference>
<dbReference type="PANTHER" id="PTHR43180:SF66">
    <property type="entry name" value="SHORT-CHAIN DEHYDROGENASE_REDUCTASE FAMILY PROTEIN"/>
    <property type="match status" value="1"/>
</dbReference>
<comment type="caution">
    <text evidence="4">The sequence shown here is derived from an EMBL/GenBank/DDBJ whole genome shotgun (WGS) entry which is preliminary data.</text>
</comment>
<evidence type="ECO:0000256" key="3">
    <source>
        <dbReference type="ARBA" id="ARBA00023002"/>
    </source>
</evidence>
<dbReference type="Pfam" id="PF13561">
    <property type="entry name" value="adh_short_C2"/>
    <property type="match status" value="1"/>
</dbReference>
<dbReference type="Proteomes" id="UP001345827">
    <property type="component" value="Unassembled WGS sequence"/>
</dbReference>
<evidence type="ECO:0000313" key="4">
    <source>
        <dbReference type="EMBL" id="KAK5540063.1"/>
    </source>
</evidence>
<dbReference type="PRINTS" id="PR00081">
    <property type="entry name" value="GDHRDH"/>
</dbReference>
<keyword evidence="5" id="KW-1185">Reference proteome</keyword>
<comment type="similarity">
    <text evidence="1">Belongs to the short-chain dehydrogenases/reductases (SDR) family.</text>
</comment>
<dbReference type="SUPFAM" id="SSF51735">
    <property type="entry name" value="NAD(P)-binding Rossmann-fold domains"/>
    <property type="match status" value="1"/>
</dbReference>
<dbReference type="PANTHER" id="PTHR43180">
    <property type="entry name" value="3-OXOACYL-(ACYL-CARRIER-PROTEIN) REDUCTASE (AFU_ORTHOLOGUE AFUA_6G11210)"/>
    <property type="match status" value="1"/>
</dbReference>
<organism evidence="4 5">
    <name type="scientific">Vermiconidia calcicola</name>
    <dbReference type="NCBI Taxonomy" id="1690605"/>
    <lineage>
        <taxon>Eukaryota</taxon>
        <taxon>Fungi</taxon>
        <taxon>Dikarya</taxon>
        <taxon>Ascomycota</taxon>
        <taxon>Pezizomycotina</taxon>
        <taxon>Dothideomycetes</taxon>
        <taxon>Dothideomycetidae</taxon>
        <taxon>Mycosphaerellales</taxon>
        <taxon>Extremaceae</taxon>
        <taxon>Vermiconidia</taxon>
    </lineage>
</organism>
<dbReference type="CDD" id="cd05233">
    <property type="entry name" value="SDR_c"/>
    <property type="match status" value="1"/>
</dbReference>
<evidence type="ECO:0000256" key="1">
    <source>
        <dbReference type="ARBA" id="ARBA00006484"/>
    </source>
</evidence>
<dbReference type="PROSITE" id="PS00061">
    <property type="entry name" value="ADH_SHORT"/>
    <property type="match status" value="1"/>
</dbReference>
<keyword evidence="3" id="KW-0560">Oxidoreductase</keyword>
<sequence>MTSVPKRRLAALSQQLVEGIPSEGTFENLPRIRHVAGPSTGLRVQGKVAIVTGCNSPIGIGRASAHQYAANGARAVYICDYATEHLETHKREMASLYPDCEVHAVKMDVGNEEQVKNVVDQCMAKYGRLDIMFANAGVTGVPNTFEHITYDAFMNTLRVNTVGVFLCFKYAAIAMQKTNDADKKYSGGSIIGTASVAGLRSNAGGTDYSASKAGVVSLAQTMSYQLAGTGVRVNALCPGVIETGMTKAMYDQARNRGTERKIGQLNPLQRGAIADEVARVALFLGSDEASYVNGQAWAVCGGLSAGHPFVPGKLA</sequence>
<dbReference type="FunFam" id="3.40.50.720:FF:000084">
    <property type="entry name" value="Short-chain dehydrogenase reductase"/>
    <property type="match status" value="1"/>
</dbReference>
<evidence type="ECO:0000313" key="5">
    <source>
        <dbReference type="Proteomes" id="UP001345827"/>
    </source>
</evidence>
<dbReference type="GO" id="GO:0016491">
    <property type="term" value="F:oxidoreductase activity"/>
    <property type="evidence" value="ECO:0007669"/>
    <property type="project" value="UniProtKB-KW"/>
</dbReference>
<accession>A0AAV9QEL6</accession>
<reference evidence="4 5" key="1">
    <citation type="submission" date="2023-06" db="EMBL/GenBank/DDBJ databases">
        <title>Black Yeasts Isolated from many extreme environments.</title>
        <authorList>
            <person name="Coleine C."/>
            <person name="Stajich J.E."/>
            <person name="Selbmann L."/>
        </authorList>
    </citation>
    <scope>NUCLEOTIDE SEQUENCE [LARGE SCALE GENOMIC DNA]</scope>
    <source>
        <strain evidence="4 5">CCFEE 5887</strain>
    </source>
</reference>
<gene>
    <name evidence="4" type="ORF">LTR25_003768</name>
</gene>
<dbReference type="InterPro" id="IPR020904">
    <property type="entry name" value="Sc_DH/Rdtase_CS"/>
</dbReference>
<evidence type="ECO:0000256" key="2">
    <source>
        <dbReference type="ARBA" id="ARBA00022857"/>
    </source>
</evidence>
<dbReference type="InterPro" id="IPR036291">
    <property type="entry name" value="NAD(P)-bd_dom_sf"/>
</dbReference>
<protein>
    <recommendedName>
        <fullName evidence="6">3-oxoacyl-[acyl-carrier protein] reductase</fullName>
    </recommendedName>
</protein>
<name>A0AAV9QEL6_9PEZI</name>
<dbReference type="PRINTS" id="PR00080">
    <property type="entry name" value="SDRFAMILY"/>
</dbReference>
<dbReference type="AlphaFoldDB" id="A0AAV9QEL6"/>
<dbReference type="EMBL" id="JAXLQG010000005">
    <property type="protein sequence ID" value="KAK5540063.1"/>
    <property type="molecule type" value="Genomic_DNA"/>
</dbReference>
<evidence type="ECO:0008006" key="6">
    <source>
        <dbReference type="Google" id="ProtNLM"/>
    </source>
</evidence>
<dbReference type="InterPro" id="IPR002347">
    <property type="entry name" value="SDR_fam"/>
</dbReference>
<keyword evidence="2" id="KW-0521">NADP</keyword>
<proteinExistence type="inferred from homology"/>